<protein>
    <submittedName>
        <fullName evidence="2">Prolyl-tRNA editing enzyme YbaK/EbsC (Cys-tRNA(Pro) deacylase)</fullName>
    </submittedName>
</protein>
<dbReference type="SUPFAM" id="SSF55826">
    <property type="entry name" value="YbaK/ProRS associated domain"/>
    <property type="match status" value="1"/>
</dbReference>
<sequence length="155" mass="16054">MSKSLKRVARALQDAGLPDTIFEAGDARTAELAAASCGCEIDQIVKSIIFCGQDSGAIRLFLTAGGNRVSASKASSLAGEALGRADANLVRATTGFAIGGVSPIGHLTPSPCWIDPRLLQFAKVWAAAGTPRHVFSIVPTMLTSLTNALPADFVE</sequence>
<dbReference type="RefSeq" id="WP_142079858.1">
    <property type="nucleotide sequence ID" value="NZ_JBOFFA010000124.1"/>
</dbReference>
<evidence type="ECO:0000313" key="2">
    <source>
        <dbReference type="EMBL" id="TQM92099.1"/>
    </source>
</evidence>
<dbReference type="CDD" id="cd04333">
    <property type="entry name" value="ProX_deacylase"/>
    <property type="match status" value="1"/>
</dbReference>
<dbReference type="Pfam" id="PF04073">
    <property type="entry name" value="tRNA_edit"/>
    <property type="match status" value="1"/>
</dbReference>
<dbReference type="InterPro" id="IPR007214">
    <property type="entry name" value="YbaK/aa-tRNA-synth-assoc-dom"/>
</dbReference>
<dbReference type="PANTHER" id="PTHR30411:SF1">
    <property type="entry name" value="CYTOPLASMIC PROTEIN"/>
    <property type="match status" value="1"/>
</dbReference>
<dbReference type="GO" id="GO:0002161">
    <property type="term" value="F:aminoacyl-tRNA deacylase activity"/>
    <property type="evidence" value="ECO:0007669"/>
    <property type="project" value="InterPro"/>
</dbReference>
<reference evidence="2 3" key="1">
    <citation type="submission" date="2019-06" db="EMBL/GenBank/DDBJ databases">
        <title>Genomic Encyclopedia of Archaeal and Bacterial Type Strains, Phase II (KMG-II): from individual species to whole genera.</title>
        <authorList>
            <person name="Goeker M."/>
        </authorList>
    </citation>
    <scope>NUCLEOTIDE SEQUENCE [LARGE SCALE GENOMIC DNA]</scope>
    <source>
        <strain evidence="2 3">DSM 18423</strain>
    </source>
</reference>
<dbReference type="Gene3D" id="3.90.960.10">
    <property type="entry name" value="YbaK/aminoacyl-tRNA synthetase-associated domain"/>
    <property type="match status" value="1"/>
</dbReference>
<evidence type="ECO:0000313" key="3">
    <source>
        <dbReference type="Proteomes" id="UP000320582"/>
    </source>
</evidence>
<dbReference type="EMBL" id="VFPT01000001">
    <property type="protein sequence ID" value="TQM92099.1"/>
    <property type="molecule type" value="Genomic_DNA"/>
</dbReference>
<comment type="caution">
    <text evidence="2">The sequence shown here is derived from an EMBL/GenBank/DDBJ whole genome shotgun (WGS) entry which is preliminary data.</text>
</comment>
<accession>A0A543KAL4</accession>
<organism evidence="2 3">
    <name type="scientific">Roseinatronobacter monicus</name>
    <dbReference type="NCBI Taxonomy" id="393481"/>
    <lineage>
        <taxon>Bacteria</taxon>
        <taxon>Pseudomonadati</taxon>
        <taxon>Pseudomonadota</taxon>
        <taxon>Alphaproteobacteria</taxon>
        <taxon>Rhodobacterales</taxon>
        <taxon>Paracoccaceae</taxon>
        <taxon>Roseinatronobacter</taxon>
    </lineage>
</organism>
<dbReference type="OrthoDB" id="9798760at2"/>
<dbReference type="AlphaFoldDB" id="A0A543KAL4"/>
<name>A0A543KAL4_9RHOB</name>
<keyword evidence="3" id="KW-1185">Reference proteome</keyword>
<dbReference type="InterPro" id="IPR036754">
    <property type="entry name" value="YbaK/aa-tRNA-synt-asso_dom_sf"/>
</dbReference>
<gene>
    <name evidence="2" type="ORF">BD293_0687</name>
</gene>
<dbReference type="PANTHER" id="PTHR30411">
    <property type="entry name" value="CYTOPLASMIC PROTEIN"/>
    <property type="match status" value="1"/>
</dbReference>
<evidence type="ECO:0000259" key="1">
    <source>
        <dbReference type="Pfam" id="PF04073"/>
    </source>
</evidence>
<proteinExistence type="predicted"/>
<feature type="domain" description="YbaK/aminoacyl-tRNA synthetase-associated" evidence="1">
    <location>
        <begin position="26"/>
        <end position="142"/>
    </location>
</feature>
<dbReference type="Proteomes" id="UP000320582">
    <property type="component" value="Unassembled WGS sequence"/>
</dbReference>